<feature type="transmembrane region" description="Helical" evidence="5">
    <location>
        <begin position="286"/>
        <end position="303"/>
    </location>
</feature>
<dbReference type="SUPFAM" id="SSF103481">
    <property type="entry name" value="Multidrug resistance efflux transporter EmrE"/>
    <property type="match status" value="2"/>
</dbReference>
<dbReference type="PANTHER" id="PTHR22911">
    <property type="entry name" value="ACYL-MALONYL CONDENSING ENZYME-RELATED"/>
    <property type="match status" value="1"/>
</dbReference>
<feature type="domain" description="EamA" evidence="6">
    <location>
        <begin position="184"/>
        <end position="303"/>
    </location>
</feature>
<dbReference type="Pfam" id="PF00892">
    <property type="entry name" value="EamA"/>
    <property type="match status" value="2"/>
</dbReference>
<sequence>MNAYTKTFGFGLPKMISKGPVLVFASQVVAVIVHGLAKLLETTASIDPQQILQVRMFITLGINSLFLANRCPDELPLGKKDIRGLLMLRTLGGICGAVGFYYSLEYLPLADATTLNLLAPLGAGFVITRRFSPIQIGAIVICFLGIGFIAKPHFVAALFYDHVEDIHEKSRTIKPQLGLAFAMIGALGGVIGTRSHPLVITNCFATGILLVSSICFAVVPGVSFNFKIGLLQWIILVLIGLCGALMEYLLTAGLSNEENGCAVYMIYFQVVLALLADVLVWHTVPDITSCLGAVLVVMGLYVTQTYQHRESDPADIEMISRFR</sequence>
<proteinExistence type="predicted"/>
<evidence type="ECO:0000256" key="5">
    <source>
        <dbReference type="SAM" id="Phobius"/>
    </source>
</evidence>
<accession>A0A3D8R3W2</accession>
<dbReference type="GO" id="GO:0016020">
    <property type="term" value="C:membrane"/>
    <property type="evidence" value="ECO:0007669"/>
    <property type="project" value="UniProtKB-SubCell"/>
</dbReference>
<dbReference type="OrthoDB" id="306876at2759"/>
<dbReference type="Proteomes" id="UP000256328">
    <property type="component" value="Unassembled WGS sequence"/>
</dbReference>
<dbReference type="InterPro" id="IPR037185">
    <property type="entry name" value="EmrE-like"/>
</dbReference>
<feature type="transmembrane region" description="Helical" evidence="5">
    <location>
        <begin position="203"/>
        <end position="224"/>
    </location>
</feature>
<keyword evidence="8" id="KW-1185">Reference proteome</keyword>
<keyword evidence="2 5" id="KW-0812">Transmembrane</keyword>
<feature type="transmembrane region" description="Helical" evidence="5">
    <location>
        <begin position="262"/>
        <end position="280"/>
    </location>
</feature>
<feature type="transmembrane region" description="Helical" evidence="5">
    <location>
        <begin position="109"/>
        <end position="127"/>
    </location>
</feature>
<evidence type="ECO:0000313" key="8">
    <source>
        <dbReference type="Proteomes" id="UP000256328"/>
    </source>
</evidence>
<name>A0A3D8R3W2_9HELO</name>
<feature type="transmembrane region" description="Helical" evidence="5">
    <location>
        <begin position="139"/>
        <end position="160"/>
    </location>
</feature>
<comment type="caution">
    <text evidence="7">The sequence shown here is derived from an EMBL/GenBank/DDBJ whole genome shotgun (WGS) entry which is preliminary data.</text>
</comment>
<dbReference type="PANTHER" id="PTHR22911:SF6">
    <property type="entry name" value="SOLUTE CARRIER FAMILY 35 MEMBER G1"/>
    <property type="match status" value="1"/>
</dbReference>
<protein>
    <recommendedName>
        <fullName evidence="6">EamA domain-containing protein</fullName>
    </recommendedName>
</protein>
<comment type="subcellular location">
    <subcellularLocation>
        <location evidence="1">Membrane</location>
        <topology evidence="1">Multi-pass membrane protein</topology>
    </subcellularLocation>
</comment>
<keyword evidence="3 5" id="KW-1133">Transmembrane helix</keyword>
<evidence type="ECO:0000259" key="6">
    <source>
        <dbReference type="Pfam" id="PF00892"/>
    </source>
</evidence>
<reference evidence="7 8" key="1">
    <citation type="journal article" date="2018" name="IMA Fungus">
        <title>IMA Genome-F 9: Draft genome sequence of Annulohypoxylon stygium, Aspergillus mulundensis, Berkeleyomyces basicola (syn. Thielaviopsis basicola), Ceratocystis smalleyi, two Cercospora beticola strains, Coleophoma cylindrospora, Fusarium fracticaudum, Phialophora cf. hyalina, and Morchella septimelata.</title>
        <authorList>
            <person name="Wingfield B.D."/>
            <person name="Bills G.F."/>
            <person name="Dong Y."/>
            <person name="Huang W."/>
            <person name="Nel W.J."/>
            <person name="Swalarsk-Parry B.S."/>
            <person name="Vaghefi N."/>
            <person name="Wilken P.M."/>
            <person name="An Z."/>
            <person name="de Beer Z.W."/>
            <person name="De Vos L."/>
            <person name="Chen L."/>
            <person name="Duong T.A."/>
            <person name="Gao Y."/>
            <person name="Hammerbacher A."/>
            <person name="Kikkert J.R."/>
            <person name="Li Y."/>
            <person name="Li H."/>
            <person name="Li K."/>
            <person name="Li Q."/>
            <person name="Liu X."/>
            <person name="Ma X."/>
            <person name="Naidoo K."/>
            <person name="Pethybridge S.J."/>
            <person name="Sun J."/>
            <person name="Steenkamp E.T."/>
            <person name="van der Nest M.A."/>
            <person name="van Wyk S."/>
            <person name="Wingfield M.J."/>
            <person name="Xiong C."/>
            <person name="Yue Q."/>
            <person name="Zhang X."/>
        </authorList>
    </citation>
    <scope>NUCLEOTIDE SEQUENCE [LARGE SCALE GENOMIC DNA]</scope>
    <source>
        <strain evidence="7 8">BP5796</strain>
    </source>
</reference>
<evidence type="ECO:0000256" key="4">
    <source>
        <dbReference type="ARBA" id="ARBA00023136"/>
    </source>
</evidence>
<organism evidence="7 8">
    <name type="scientific">Coleophoma crateriformis</name>
    <dbReference type="NCBI Taxonomy" id="565419"/>
    <lineage>
        <taxon>Eukaryota</taxon>
        <taxon>Fungi</taxon>
        <taxon>Dikarya</taxon>
        <taxon>Ascomycota</taxon>
        <taxon>Pezizomycotina</taxon>
        <taxon>Leotiomycetes</taxon>
        <taxon>Helotiales</taxon>
        <taxon>Dermateaceae</taxon>
        <taxon>Coleophoma</taxon>
    </lineage>
</organism>
<keyword evidence="4 5" id="KW-0472">Membrane</keyword>
<gene>
    <name evidence="7" type="ORF">BP5796_09307</name>
</gene>
<evidence type="ECO:0000256" key="3">
    <source>
        <dbReference type="ARBA" id="ARBA00022989"/>
    </source>
</evidence>
<evidence type="ECO:0000313" key="7">
    <source>
        <dbReference type="EMBL" id="RDW68650.1"/>
    </source>
</evidence>
<evidence type="ECO:0000256" key="1">
    <source>
        <dbReference type="ARBA" id="ARBA00004141"/>
    </source>
</evidence>
<dbReference type="InterPro" id="IPR000620">
    <property type="entry name" value="EamA_dom"/>
</dbReference>
<dbReference type="AlphaFoldDB" id="A0A3D8R3W2"/>
<dbReference type="EMBL" id="PDLN01000013">
    <property type="protein sequence ID" value="RDW68650.1"/>
    <property type="molecule type" value="Genomic_DNA"/>
</dbReference>
<feature type="transmembrane region" description="Helical" evidence="5">
    <location>
        <begin position="172"/>
        <end position="191"/>
    </location>
</feature>
<feature type="transmembrane region" description="Helical" evidence="5">
    <location>
        <begin position="21"/>
        <end position="40"/>
    </location>
</feature>
<evidence type="ECO:0000256" key="2">
    <source>
        <dbReference type="ARBA" id="ARBA00022692"/>
    </source>
</evidence>
<feature type="transmembrane region" description="Helical" evidence="5">
    <location>
        <begin position="84"/>
        <end position="103"/>
    </location>
</feature>
<feature type="domain" description="EamA" evidence="6">
    <location>
        <begin position="22"/>
        <end position="149"/>
    </location>
</feature>
<feature type="transmembrane region" description="Helical" evidence="5">
    <location>
        <begin position="230"/>
        <end position="250"/>
    </location>
</feature>